<keyword evidence="2" id="KW-1185">Reference proteome</keyword>
<proteinExistence type="predicted"/>
<evidence type="ECO:0000313" key="2">
    <source>
        <dbReference type="Proteomes" id="UP000219338"/>
    </source>
</evidence>
<dbReference type="AlphaFoldDB" id="A0A284QR60"/>
<dbReference type="Proteomes" id="UP000219338">
    <property type="component" value="Unassembled WGS sequence"/>
</dbReference>
<name>A0A284QR60_ARMOS</name>
<accession>A0A284QR60</accession>
<reference evidence="2" key="1">
    <citation type="journal article" date="2017" name="Nat. Ecol. Evol.">
        <title>Genome expansion and lineage-specific genetic innovations in the forest pathogenic fungi Armillaria.</title>
        <authorList>
            <person name="Sipos G."/>
            <person name="Prasanna A.N."/>
            <person name="Walter M.C."/>
            <person name="O'Connor E."/>
            <person name="Balint B."/>
            <person name="Krizsan K."/>
            <person name="Kiss B."/>
            <person name="Hess J."/>
            <person name="Varga T."/>
            <person name="Slot J."/>
            <person name="Riley R."/>
            <person name="Boka B."/>
            <person name="Rigling D."/>
            <person name="Barry K."/>
            <person name="Lee J."/>
            <person name="Mihaltcheva S."/>
            <person name="LaButti K."/>
            <person name="Lipzen A."/>
            <person name="Waldron R."/>
            <person name="Moloney N.M."/>
            <person name="Sperisen C."/>
            <person name="Kredics L."/>
            <person name="Vagvoelgyi C."/>
            <person name="Patrignani A."/>
            <person name="Fitzpatrick D."/>
            <person name="Nagy I."/>
            <person name="Doyle S."/>
            <person name="Anderson J.B."/>
            <person name="Grigoriev I.V."/>
            <person name="Gueldener U."/>
            <person name="Muensterkoetter M."/>
            <person name="Nagy L.G."/>
        </authorList>
    </citation>
    <scope>NUCLEOTIDE SEQUENCE [LARGE SCALE GENOMIC DNA]</scope>
    <source>
        <strain evidence="2">C18/9</strain>
    </source>
</reference>
<organism evidence="1 2">
    <name type="scientific">Armillaria ostoyae</name>
    <name type="common">Armillaria root rot fungus</name>
    <dbReference type="NCBI Taxonomy" id="47428"/>
    <lineage>
        <taxon>Eukaryota</taxon>
        <taxon>Fungi</taxon>
        <taxon>Dikarya</taxon>
        <taxon>Basidiomycota</taxon>
        <taxon>Agaricomycotina</taxon>
        <taxon>Agaricomycetes</taxon>
        <taxon>Agaricomycetidae</taxon>
        <taxon>Agaricales</taxon>
        <taxon>Marasmiineae</taxon>
        <taxon>Physalacriaceae</taxon>
        <taxon>Armillaria</taxon>
    </lineage>
</organism>
<gene>
    <name evidence="1" type="ORF">ARMOST_02243</name>
</gene>
<sequence>MPFLAAFLIGPEHPGGYLLPVFRSFLVLLQKRLEHRVAGEIRAA</sequence>
<protein>
    <submittedName>
        <fullName evidence="1">Uncharacterized protein</fullName>
    </submittedName>
</protein>
<dbReference type="EMBL" id="FUEG01000001">
    <property type="protein sequence ID" value="SJK98964.1"/>
    <property type="molecule type" value="Genomic_DNA"/>
</dbReference>
<evidence type="ECO:0000313" key="1">
    <source>
        <dbReference type="EMBL" id="SJK98964.1"/>
    </source>
</evidence>